<dbReference type="OrthoDB" id="5149802at2"/>
<proteinExistence type="predicted"/>
<keyword evidence="1" id="KW-0472">Membrane</keyword>
<comment type="caution">
    <text evidence="2">The sequence shown here is derived from an EMBL/GenBank/DDBJ whole genome shotgun (WGS) entry which is preliminary data.</text>
</comment>
<dbReference type="RefSeq" id="WP_141164667.1">
    <property type="nucleotide sequence ID" value="NZ_VHQG01000005.1"/>
</dbReference>
<dbReference type="AlphaFoldDB" id="A0A506XZE4"/>
<protein>
    <submittedName>
        <fullName evidence="2">Uncharacterized protein</fullName>
    </submittedName>
</protein>
<keyword evidence="1" id="KW-0812">Transmembrane</keyword>
<keyword evidence="3" id="KW-1185">Reference proteome</keyword>
<evidence type="ECO:0000313" key="3">
    <source>
        <dbReference type="Proteomes" id="UP000316252"/>
    </source>
</evidence>
<sequence>MVTTTTSVDARPQVRSRLPRRALLVAAGVIAVAIVAAAVALPGLRDSRDLRSLLAQSESISPVAATSELCTAELPCVEAYRTDAGDFLRFDSAAEAERWARERGDSAQRSGATVLDLRDEDLSPDQRQLAIDTLLSREDRG</sequence>
<evidence type="ECO:0000313" key="2">
    <source>
        <dbReference type="EMBL" id="TPW74088.1"/>
    </source>
</evidence>
<organism evidence="2 3">
    <name type="scientific">Schumannella soli</name>
    <dbReference type="NCBI Taxonomy" id="2590779"/>
    <lineage>
        <taxon>Bacteria</taxon>
        <taxon>Bacillati</taxon>
        <taxon>Actinomycetota</taxon>
        <taxon>Actinomycetes</taxon>
        <taxon>Micrococcales</taxon>
        <taxon>Microbacteriaceae</taxon>
        <taxon>Schumannella</taxon>
    </lineage>
</organism>
<evidence type="ECO:0000256" key="1">
    <source>
        <dbReference type="SAM" id="Phobius"/>
    </source>
</evidence>
<feature type="transmembrane region" description="Helical" evidence="1">
    <location>
        <begin position="22"/>
        <end position="44"/>
    </location>
</feature>
<reference evidence="2 3" key="1">
    <citation type="submission" date="2019-06" db="EMBL/GenBank/DDBJ databases">
        <authorList>
            <person name="Li F."/>
        </authorList>
    </citation>
    <scope>NUCLEOTIDE SEQUENCE [LARGE SCALE GENOMIC DNA]</scope>
    <source>
        <strain evidence="2 3">10F1D-1</strain>
    </source>
</reference>
<dbReference type="EMBL" id="VHQG01000005">
    <property type="protein sequence ID" value="TPW74088.1"/>
    <property type="molecule type" value="Genomic_DNA"/>
</dbReference>
<name>A0A506XZE4_9MICO</name>
<accession>A0A506XZE4</accession>
<gene>
    <name evidence="2" type="ORF">FJ657_15705</name>
</gene>
<keyword evidence="1" id="KW-1133">Transmembrane helix</keyword>
<dbReference type="Proteomes" id="UP000316252">
    <property type="component" value="Unassembled WGS sequence"/>
</dbReference>